<gene>
    <name evidence="1" type="ORF">NLG97_g7648</name>
</gene>
<protein>
    <submittedName>
        <fullName evidence="1">Uncharacterized protein</fullName>
    </submittedName>
</protein>
<name>A0ACC1QN19_9HYPO</name>
<keyword evidence="2" id="KW-1185">Reference proteome</keyword>
<reference evidence="1" key="1">
    <citation type="submission" date="2022-07" db="EMBL/GenBank/DDBJ databases">
        <title>Genome Sequence of Lecanicillium saksenae.</title>
        <authorList>
            <person name="Buettner E."/>
        </authorList>
    </citation>
    <scope>NUCLEOTIDE SEQUENCE</scope>
    <source>
        <strain evidence="1">VT-O1</strain>
    </source>
</reference>
<comment type="caution">
    <text evidence="1">The sequence shown here is derived from an EMBL/GenBank/DDBJ whole genome shotgun (WGS) entry which is preliminary data.</text>
</comment>
<evidence type="ECO:0000313" key="1">
    <source>
        <dbReference type="EMBL" id="KAJ3482139.1"/>
    </source>
</evidence>
<organism evidence="1 2">
    <name type="scientific">Lecanicillium saksenae</name>
    <dbReference type="NCBI Taxonomy" id="468837"/>
    <lineage>
        <taxon>Eukaryota</taxon>
        <taxon>Fungi</taxon>
        <taxon>Dikarya</taxon>
        <taxon>Ascomycota</taxon>
        <taxon>Pezizomycotina</taxon>
        <taxon>Sordariomycetes</taxon>
        <taxon>Hypocreomycetidae</taxon>
        <taxon>Hypocreales</taxon>
        <taxon>Cordycipitaceae</taxon>
        <taxon>Lecanicillium</taxon>
    </lineage>
</organism>
<dbReference type="Proteomes" id="UP001148737">
    <property type="component" value="Unassembled WGS sequence"/>
</dbReference>
<proteinExistence type="predicted"/>
<sequence length="707" mass="79510">MVRKLKYHESKLLRKTDFITYKQDNGHRDKEVIRRYNIQKPEDYQKYNRICGSLRQLAHRLSLLPPDNAVRRKHEELLLNKLYDMGILSSASKLSAVEHGATVSAFARRRLPVVMTRLRMAETVQAATKMIEQGHVRVGVETITDPAYLVTRSTEDFVTWSVGSKIKRNIMKYRDQLDDFELLENGCPVVLVLDWEAHMWKCAAARWYRFGGAPSWVWEWKSWCGCAKGVDWDEVGEDSGSLHLEAPHTKPKYTHGSNLQHAGYAMVSLLFGNFFTLRGSCASFTRRVQGTGGRVNPPHWRAQPFACPRPEMRYQFSPPQPRRRRRPAPGLLSLASLELERVALLHLGCHSHTRRAFSLPGFLFCRLALSPFDLLITNSYITALLLIASLAYWLLIQSVLLVTFFFIMGLSDFAMKMIGPWIFIYVSVSHFPKAFKNIVSSGQYSKLFSPSEFLAVAFGLFWATVGPEIKEDFKPRVIPVLEGRVRDGKIVDEPVYEPVSGVIMEVGAGCGMWSDVIASFTAAGSAADGPASNLRKRKTDGSGGAVTKIYGIEPNEISAASLRKRVKDAGLEEIYEVVPVGIERVTDPTAWDGEIPEGSLDCIVCICCLCSIPDQEKNIQYLYTLLKPGGRWYIHEHVKATRGGILLRLYQAYVGFFHGMVMGGCQICRPTLKNILAAGPFSEVNVGEPEDETGYEVVPWVMGMLRK</sequence>
<dbReference type="EMBL" id="JANAKD010001201">
    <property type="protein sequence ID" value="KAJ3482139.1"/>
    <property type="molecule type" value="Genomic_DNA"/>
</dbReference>
<accession>A0ACC1QN19</accession>
<evidence type="ECO:0000313" key="2">
    <source>
        <dbReference type="Proteomes" id="UP001148737"/>
    </source>
</evidence>